<dbReference type="GO" id="GO:0061630">
    <property type="term" value="F:ubiquitin protein ligase activity"/>
    <property type="evidence" value="ECO:0007669"/>
    <property type="project" value="UniProtKB-UniRule"/>
</dbReference>
<dbReference type="Pfam" id="PF13920">
    <property type="entry name" value="zf-C3HC4_3"/>
    <property type="match status" value="1"/>
</dbReference>
<dbReference type="InterPro" id="IPR037197">
    <property type="entry name" value="WWE_dom_sf"/>
</dbReference>
<keyword evidence="5" id="KW-0833">Ubl conjugation pathway</keyword>
<dbReference type="PANTHER" id="PTHR13417:SF2">
    <property type="entry name" value="E3 UBIQUITIN-PROTEIN LIGASE RNF146"/>
    <property type="match status" value="1"/>
</dbReference>
<dbReference type="InterPro" id="IPR033509">
    <property type="entry name" value="RNF146"/>
</dbReference>
<evidence type="ECO:0000256" key="1">
    <source>
        <dbReference type="ARBA" id="ARBA00022723"/>
    </source>
</evidence>
<evidence type="ECO:0000256" key="5">
    <source>
        <dbReference type="RuleBase" id="RU367115"/>
    </source>
</evidence>
<evidence type="ECO:0000256" key="6">
    <source>
        <dbReference type="SAM" id="MobiDB-lite"/>
    </source>
</evidence>
<dbReference type="GO" id="GO:0016055">
    <property type="term" value="P:Wnt signaling pathway"/>
    <property type="evidence" value="ECO:0007669"/>
    <property type="project" value="InterPro"/>
</dbReference>
<dbReference type="InterPro" id="IPR001841">
    <property type="entry name" value="Znf_RING"/>
</dbReference>
<dbReference type="EMBL" id="CADEPI010000011">
    <property type="protein sequence ID" value="CAB3363127.1"/>
    <property type="molecule type" value="Genomic_DNA"/>
</dbReference>
<evidence type="ECO:0000256" key="4">
    <source>
        <dbReference type="PROSITE-ProRule" id="PRU00175"/>
    </source>
</evidence>
<dbReference type="GO" id="GO:0005634">
    <property type="term" value="C:nucleus"/>
    <property type="evidence" value="ECO:0007669"/>
    <property type="project" value="TreeGrafter"/>
</dbReference>
<dbReference type="EC" id="2.3.2.27" evidence="5"/>
<dbReference type="SMART" id="SM00184">
    <property type="entry name" value="RING"/>
    <property type="match status" value="1"/>
</dbReference>
<evidence type="ECO:0000256" key="3">
    <source>
        <dbReference type="ARBA" id="ARBA00022833"/>
    </source>
</evidence>
<keyword evidence="9" id="KW-1185">Reference proteome</keyword>
<comment type="catalytic activity">
    <reaction evidence="5">
        <text>S-ubiquitinyl-[E2 ubiquitin-conjugating enzyme]-L-cysteine + [acceptor protein]-L-lysine = [E2 ubiquitin-conjugating enzyme]-L-cysteine + N(6)-ubiquitinyl-[acceptor protein]-L-lysine.</text>
        <dbReference type="EC" id="2.3.2.27"/>
    </reaction>
</comment>
<comment type="PTM">
    <text evidence="5">Ubiquitinated; autoubiquitinated.</text>
</comment>
<feature type="region of interest" description="Disordered" evidence="6">
    <location>
        <begin position="87"/>
        <end position="111"/>
    </location>
</feature>
<feature type="region of interest" description="Disordered" evidence="6">
    <location>
        <begin position="1"/>
        <end position="57"/>
    </location>
</feature>
<dbReference type="GO" id="GO:0006511">
    <property type="term" value="P:ubiquitin-dependent protein catabolic process"/>
    <property type="evidence" value="ECO:0007669"/>
    <property type="project" value="UniProtKB-UniRule"/>
</dbReference>
<dbReference type="PROSITE" id="PS50089">
    <property type="entry name" value="ZF_RING_2"/>
    <property type="match status" value="1"/>
</dbReference>
<comment type="pathway">
    <text evidence="5">Protein modification; protein ubiquitination.</text>
</comment>
<dbReference type="GO" id="GO:0072572">
    <property type="term" value="F:poly-ADP-D-ribose binding"/>
    <property type="evidence" value="ECO:0007669"/>
    <property type="project" value="UniProtKB-UniRule"/>
</dbReference>
<dbReference type="OrthoDB" id="10065815at2759"/>
<comment type="caution">
    <text evidence="8">The sequence shown here is derived from an EMBL/GenBank/DDBJ whole genome shotgun (WGS) entry which is preliminary data.</text>
</comment>
<dbReference type="Proteomes" id="UP000494165">
    <property type="component" value="Unassembled WGS sequence"/>
</dbReference>
<protein>
    <recommendedName>
        <fullName evidence="5">E3 ubiquitin-protein ligase</fullName>
        <ecNumber evidence="5">2.3.2.27</ecNumber>
    </recommendedName>
</protein>
<dbReference type="PROSITE" id="PS00518">
    <property type="entry name" value="ZF_RING_1"/>
    <property type="match status" value="1"/>
</dbReference>
<keyword evidence="5" id="KW-0963">Cytoplasm</keyword>
<comment type="subcellular location">
    <subcellularLocation>
        <location evidence="5">Cytoplasm</location>
        <location evidence="5">Cytosol</location>
    </subcellularLocation>
</comment>
<accession>A0A8S1C7G7</accession>
<keyword evidence="2 4" id="KW-0863">Zinc-finger</keyword>
<evidence type="ECO:0000259" key="7">
    <source>
        <dbReference type="PROSITE" id="PS50089"/>
    </source>
</evidence>
<dbReference type="GO" id="GO:0051865">
    <property type="term" value="P:protein autoubiquitination"/>
    <property type="evidence" value="ECO:0007669"/>
    <property type="project" value="UniProtKB-UniRule"/>
</dbReference>
<evidence type="ECO:0000256" key="2">
    <source>
        <dbReference type="ARBA" id="ARBA00022771"/>
    </source>
</evidence>
<dbReference type="Gene3D" id="3.30.720.50">
    <property type="match status" value="1"/>
</dbReference>
<organism evidence="8 9">
    <name type="scientific">Cloeon dipterum</name>
    <dbReference type="NCBI Taxonomy" id="197152"/>
    <lineage>
        <taxon>Eukaryota</taxon>
        <taxon>Metazoa</taxon>
        <taxon>Ecdysozoa</taxon>
        <taxon>Arthropoda</taxon>
        <taxon>Hexapoda</taxon>
        <taxon>Insecta</taxon>
        <taxon>Pterygota</taxon>
        <taxon>Palaeoptera</taxon>
        <taxon>Ephemeroptera</taxon>
        <taxon>Pisciforma</taxon>
        <taxon>Baetidae</taxon>
        <taxon>Cloeon</taxon>
    </lineage>
</organism>
<feature type="domain" description="RING-type" evidence="7">
    <location>
        <begin position="168"/>
        <end position="206"/>
    </location>
</feature>
<dbReference type="AlphaFoldDB" id="A0A8S1C7G7"/>
<dbReference type="SUPFAM" id="SSF57850">
    <property type="entry name" value="RING/U-box"/>
    <property type="match status" value="1"/>
</dbReference>
<feature type="compositionally biased region" description="Acidic residues" evidence="6">
    <location>
        <begin position="98"/>
        <end position="111"/>
    </location>
</feature>
<evidence type="ECO:0000313" key="8">
    <source>
        <dbReference type="EMBL" id="CAB3363127.1"/>
    </source>
</evidence>
<comment type="function">
    <text evidence="5">E3 ubiquitin-protein ligase that specifically binds poly-ADP-ribosylated proteins and mediates their ubiquitination and subsequent degradation.</text>
</comment>
<evidence type="ECO:0000313" key="9">
    <source>
        <dbReference type="Proteomes" id="UP000494165"/>
    </source>
</evidence>
<dbReference type="InterPro" id="IPR044110">
    <property type="entry name" value="RING-HC_RNF146"/>
</dbReference>
<keyword evidence="3 5" id="KW-0862">Zinc</keyword>
<dbReference type="GO" id="GO:0005829">
    <property type="term" value="C:cytosol"/>
    <property type="evidence" value="ECO:0007669"/>
    <property type="project" value="UniProtKB-SubCell"/>
</dbReference>
<dbReference type="InterPro" id="IPR017907">
    <property type="entry name" value="Znf_RING_CS"/>
</dbReference>
<keyword evidence="1 5" id="KW-0479">Metal-binding</keyword>
<dbReference type="PANTHER" id="PTHR13417">
    <property type="entry name" value="E3 UBIQUITIN-PROTEIN LIGASE RNF146"/>
    <property type="match status" value="1"/>
</dbReference>
<name>A0A8S1C7G7_9INSE</name>
<reference evidence="8 9" key="1">
    <citation type="submission" date="2020-04" db="EMBL/GenBank/DDBJ databases">
        <authorList>
            <person name="Alioto T."/>
            <person name="Alioto T."/>
            <person name="Gomez Garrido J."/>
        </authorList>
    </citation>
    <scope>NUCLEOTIDE SEQUENCE [LARGE SCALE GENOMIC DNA]</scope>
</reference>
<dbReference type="CDD" id="cd16546">
    <property type="entry name" value="RING-HC_RNF146"/>
    <property type="match status" value="1"/>
</dbReference>
<sequence length="340" mass="37770">MLQQEDNEGSELGQSDECSDSVSSSVIVQAESDGGQVGVRVDNGNAPQNSDEDELPPLVGLFRNNLQDDRDYGGYIFSVRGRYLQHNSDSMSDSSPEVGEENDSTESADADGEPIIDQHIIRNNLLDDRDYAFIIAVHGECATHSDENDSTESAEAEGEPIIDHDEQCSICLQEMEIPFQLPCSHVFCYMCAKGLAKTCGSCALCRGPIPDGYFERPEWYLLSSEFPEPSAEYSWFYEGSEGWWLFTPRVAAEIQEAGKDAKEIVIGGIVCYLKNNIIHLSAKDRLIKRDLSTSANVGVAGINREHFRNIRQRKRRHEEAFPNSSESVESDRGDLSQLAL</sequence>
<proteinExistence type="predicted"/>
<gene>
    <name evidence="8" type="ORF">CLODIP_2_CD14779</name>
</gene>
<dbReference type="GO" id="GO:0008270">
    <property type="term" value="F:zinc ion binding"/>
    <property type="evidence" value="ECO:0007669"/>
    <property type="project" value="UniProtKB-UniRule"/>
</dbReference>
<dbReference type="Gene3D" id="3.30.40.10">
    <property type="entry name" value="Zinc/RING finger domain, C3HC4 (zinc finger)"/>
    <property type="match status" value="1"/>
</dbReference>
<dbReference type="InterPro" id="IPR013083">
    <property type="entry name" value="Znf_RING/FYVE/PHD"/>
</dbReference>
<keyword evidence="5" id="KW-0808">Transferase</keyword>
<dbReference type="SUPFAM" id="SSF117839">
    <property type="entry name" value="WWE domain"/>
    <property type="match status" value="1"/>
</dbReference>
<feature type="region of interest" description="Disordered" evidence="6">
    <location>
        <begin position="314"/>
        <end position="340"/>
    </location>
</feature>